<keyword evidence="5 8" id="KW-0804">Transcription</keyword>
<comment type="subcellular location">
    <subcellularLocation>
        <location evidence="1 8">Nucleus</location>
    </subcellularLocation>
</comment>
<dbReference type="Pfam" id="PF02309">
    <property type="entry name" value="AUX_IAA"/>
    <property type="match status" value="1"/>
</dbReference>
<keyword evidence="2" id="KW-0479">Metal-binding</keyword>
<dbReference type="InterPro" id="IPR000742">
    <property type="entry name" value="EGF"/>
</dbReference>
<dbReference type="OrthoDB" id="1287782at2759"/>
<organism evidence="10 11">
    <name type="scientific">Gossypium stocksii</name>
    <dbReference type="NCBI Taxonomy" id="47602"/>
    <lineage>
        <taxon>Eukaryota</taxon>
        <taxon>Viridiplantae</taxon>
        <taxon>Streptophyta</taxon>
        <taxon>Embryophyta</taxon>
        <taxon>Tracheophyta</taxon>
        <taxon>Spermatophyta</taxon>
        <taxon>Magnoliopsida</taxon>
        <taxon>eudicotyledons</taxon>
        <taxon>Gunneridae</taxon>
        <taxon>Pentapetalae</taxon>
        <taxon>rosids</taxon>
        <taxon>malvids</taxon>
        <taxon>Malvales</taxon>
        <taxon>Malvaceae</taxon>
        <taxon>Malvoideae</taxon>
        <taxon>Gossypium</taxon>
    </lineage>
</organism>
<dbReference type="InterPro" id="IPR033389">
    <property type="entry name" value="AUX/IAA_dom"/>
</dbReference>
<dbReference type="InterPro" id="IPR027443">
    <property type="entry name" value="IPNS-like_sf"/>
</dbReference>
<comment type="function">
    <text evidence="8">Aux/IAA proteins are short-lived transcriptional factors that function as repressors of early auxin response genes at low auxin concentrations.</text>
</comment>
<sequence>MVLKEEPKSPESDVTSMSFEETKLTLGLPGEGRSSAGAVKCSAKRGFVETVVDLKVGSSGNCMPGGRDGTTTVIDSGAGKPPPAKEQVVGWPPVRSSRKKAINERFRYVKVAMDGAPFLRKVNLQCYSSYNQLLKDFDNLFDCTNKEESKLMDVVKRMEYVPTYEDKDNDWMLVGDVPWNLLPIMKLYANIYAFIFLLLLSFLRSSEANFVEFNSNLLAVNACAIVNCGQGTCRETGGILISFECDCYPGWTKFSPFPLCIIPNCTLNFGCGAESPSSPPPPLPSWTFNLSNPCTFTWCGDGSCKANGTGYECDCNEGYANLLAKPTLPCFKECTLGGDCHNVWLGPRPLPPPPPPLPSSSHESPCRPLIDDTPVPPVVDICDPNVFSLGRDACQKWGVFEVINHGIPLSLFQVTEFEIRRLFSLPTERKQVVARFPGGYTGYGLFRISPYFTKLM</sequence>
<dbReference type="GO" id="GO:0046872">
    <property type="term" value="F:metal ion binding"/>
    <property type="evidence" value="ECO:0007669"/>
    <property type="project" value="UniProtKB-KW"/>
</dbReference>
<dbReference type="Gene3D" id="3.10.20.90">
    <property type="entry name" value="Phosphatidylinositol 3-kinase Catalytic Subunit, Chain A, domain 1"/>
    <property type="match status" value="1"/>
</dbReference>
<evidence type="ECO:0000313" key="11">
    <source>
        <dbReference type="Proteomes" id="UP000828251"/>
    </source>
</evidence>
<evidence type="ECO:0000256" key="3">
    <source>
        <dbReference type="ARBA" id="ARBA00023004"/>
    </source>
</evidence>
<evidence type="ECO:0000256" key="1">
    <source>
        <dbReference type="ARBA" id="ARBA00004123"/>
    </source>
</evidence>
<keyword evidence="4 8" id="KW-0805">Transcription regulation</keyword>
<accession>A0A9D3VZ12</accession>
<feature type="domain" description="PB1" evidence="9">
    <location>
        <begin position="106"/>
        <end position="202"/>
    </location>
</feature>
<comment type="caution">
    <text evidence="10">The sequence shown here is derived from an EMBL/GenBank/DDBJ whole genome shotgun (WGS) entry which is preliminary data.</text>
</comment>
<keyword evidence="6 8" id="KW-0539">Nucleus</keyword>
<dbReference type="Gene3D" id="2.60.120.330">
    <property type="entry name" value="B-lactam Antibiotic, Isopenicillin N Synthase, Chain"/>
    <property type="match status" value="1"/>
</dbReference>
<reference evidence="10 11" key="1">
    <citation type="journal article" date="2021" name="Plant Biotechnol. J.">
        <title>Multi-omics assisted identification of the key and species-specific regulatory components of drought-tolerant mechanisms in Gossypium stocksii.</title>
        <authorList>
            <person name="Yu D."/>
            <person name="Ke L."/>
            <person name="Zhang D."/>
            <person name="Wu Y."/>
            <person name="Sun Y."/>
            <person name="Mei J."/>
            <person name="Sun J."/>
            <person name="Sun Y."/>
        </authorList>
    </citation>
    <scope>NUCLEOTIDE SEQUENCE [LARGE SCALE GENOMIC DNA]</scope>
    <source>
        <strain evidence="11">cv. E1</strain>
        <tissue evidence="10">Leaf</tissue>
    </source>
</reference>
<evidence type="ECO:0000313" key="10">
    <source>
        <dbReference type="EMBL" id="KAH1105527.1"/>
    </source>
</evidence>
<dbReference type="PROSITE" id="PS01186">
    <property type="entry name" value="EGF_2"/>
    <property type="match status" value="1"/>
</dbReference>
<dbReference type="GO" id="GO:0005634">
    <property type="term" value="C:nucleus"/>
    <property type="evidence" value="ECO:0007669"/>
    <property type="project" value="UniProtKB-SubCell"/>
</dbReference>
<evidence type="ECO:0000256" key="7">
    <source>
        <dbReference type="ARBA" id="ARBA00023294"/>
    </source>
</evidence>
<dbReference type="InterPro" id="IPR026992">
    <property type="entry name" value="DIOX_N"/>
</dbReference>
<dbReference type="EMBL" id="JAIQCV010000004">
    <property type="protein sequence ID" value="KAH1105527.1"/>
    <property type="molecule type" value="Genomic_DNA"/>
</dbReference>
<dbReference type="PANTHER" id="PTHR33881:SF17">
    <property type="entry name" value="EGF-LIKE DOMAIN-CONTAINING PROTEIN"/>
    <property type="match status" value="1"/>
</dbReference>
<proteinExistence type="inferred from homology"/>
<evidence type="ECO:0000259" key="9">
    <source>
        <dbReference type="PROSITE" id="PS51745"/>
    </source>
</evidence>
<dbReference type="AlphaFoldDB" id="A0A9D3VZ12"/>
<evidence type="ECO:0000256" key="8">
    <source>
        <dbReference type="RuleBase" id="RU004549"/>
    </source>
</evidence>
<dbReference type="InterPro" id="IPR053793">
    <property type="entry name" value="PB1-like"/>
</dbReference>
<evidence type="ECO:0000256" key="4">
    <source>
        <dbReference type="ARBA" id="ARBA00023015"/>
    </source>
</evidence>
<keyword evidence="11" id="KW-1185">Reference proteome</keyword>
<name>A0A9D3VZ12_9ROSI</name>
<keyword evidence="8" id="KW-0678">Repressor</keyword>
<comment type="subunit">
    <text evidence="8">Homodimers and heterodimers.</text>
</comment>
<dbReference type="GO" id="GO:0009734">
    <property type="term" value="P:auxin-activated signaling pathway"/>
    <property type="evidence" value="ECO:0007669"/>
    <property type="project" value="UniProtKB-UniRule"/>
</dbReference>
<evidence type="ECO:0000256" key="5">
    <source>
        <dbReference type="ARBA" id="ARBA00023163"/>
    </source>
</evidence>
<dbReference type="Proteomes" id="UP000828251">
    <property type="component" value="Unassembled WGS sequence"/>
</dbReference>
<evidence type="ECO:0000256" key="6">
    <source>
        <dbReference type="ARBA" id="ARBA00023242"/>
    </source>
</evidence>
<dbReference type="PANTHER" id="PTHR33881">
    <property type="entry name" value="NEUROGENIC LOCUS NOTCH-LIKE PROTEIN"/>
    <property type="match status" value="1"/>
</dbReference>
<dbReference type="Pfam" id="PF14226">
    <property type="entry name" value="DIOX_N"/>
    <property type="match status" value="1"/>
</dbReference>
<comment type="similarity">
    <text evidence="8">Belongs to the Aux/IAA family.</text>
</comment>
<protein>
    <recommendedName>
        <fullName evidence="8">Auxin-responsive protein</fullName>
    </recommendedName>
</protein>
<dbReference type="PROSITE" id="PS51745">
    <property type="entry name" value="PB1"/>
    <property type="match status" value="1"/>
</dbReference>
<keyword evidence="7 8" id="KW-0927">Auxin signaling pathway</keyword>
<dbReference type="SUPFAM" id="SSF54277">
    <property type="entry name" value="CAD &amp; PB1 domains"/>
    <property type="match status" value="1"/>
</dbReference>
<gene>
    <name evidence="10" type="ORF">J1N35_009295</name>
</gene>
<keyword evidence="3" id="KW-0408">Iron</keyword>
<dbReference type="SMART" id="SM00181">
    <property type="entry name" value="EGF"/>
    <property type="match status" value="2"/>
</dbReference>
<dbReference type="SUPFAM" id="SSF51197">
    <property type="entry name" value="Clavaminate synthase-like"/>
    <property type="match status" value="1"/>
</dbReference>
<evidence type="ECO:0000256" key="2">
    <source>
        <dbReference type="ARBA" id="ARBA00022723"/>
    </source>
</evidence>